<evidence type="ECO:0000256" key="2">
    <source>
        <dbReference type="ARBA" id="ARBA00023242"/>
    </source>
</evidence>
<dbReference type="InterPro" id="IPR000210">
    <property type="entry name" value="BTB/POZ_dom"/>
</dbReference>
<sequence length="430" mass="47054">MLDFVKSQQFCVKWNSYSSNLQSVFPRLLNSEHFVDITLACEGQMIKCHKVVLSACSTYFEKLLVQNPCQHPIIFMKDMKHWEVQALVDFMYRGEVNVSQEELNSLLVAAEALQIRGLCGSDNANRQQEGVRQPSSPLSKIPAVSLPNDIELSGGTSLGHESPPQKKRKIPGDEKDPSQSVTPRISSVSGSTLGADSNVVLAPSASSDQFRTDGPSEDVEEDLKDKRIKQEVETDDNFLEGDGDGGVPDDEAGVEQQEDSDSNNREDVHSNALLDQPGPSGIATTGPAEKAATELNAAYALQNVMCVLSPSMSAGKIPIMAMPNTPDSKEYIPMPSPGSSPGSTRVRRSEAELRKAAECVQKGMTFQNVSDAFNIPISTIRFYMARRGILPQRRRGRISNSAQNPAASQSQQPPYMVLHYKLPDIQKKTT</sequence>
<dbReference type="AlphaFoldDB" id="A0AAN9V3Z0"/>
<evidence type="ECO:0000259" key="4">
    <source>
        <dbReference type="PROSITE" id="PS50097"/>
    </source>
</evidence>
<feature type="compositionally biased region" description="Basic and acidic residues" evidence="3">
    <location>
        <begin position="223"/>
        <end position="232"/>
    </location>
</feature>
<dbReference type="GO" id="GO:0006357">
    <property type="term" value="P:regulation of transcription by RNA polymerase II"/>
    <property type="evidence" value="ECO:0007669"/>
    <property type="project" value="TreeGrafter"/>
</dbReference>
<keyword evidence="2" id="KW-0539">Nucleus</keyword>
<reference evidence="5 6" key="1">
    <citation type="submission" date="2024-03" db="EMBL/GenBank/DDBJ databases">
        <title>The genome assembly and annotation of the cricket Gryllus longicercus Weissman &amp; Gray.</title>
        <authorList>
            <person name="Szrajer S."/>
            <person name="Gray D."/>
            <person name="Ylla G."/>
        </authorList>
    </citation>
    <scope>NUCLEOTIDE SEQUENCE [LARGE SCALE GENOMIC DNA]</scope>
    <source>
        <strain evidence="5">DAG 2021-001</strain>
        <tissue evidence="5">Whole body minus gut</tissue>
    </source>
</reference>
<feature type="compositionally biased region" description="Low complexity" evidence="3">
    <location>
        <begin position="398"/>
        <end position="414"/>
    </location>
</feature>
<evidence type="ECO:0000256" key="3">
    <source>
        <dbReference type="SAM" id="MobiDB-lite"/>
    </source>
</evidence>
<dbReference type="GO" id="GO:0005634">
    <property type="term" value="C:nucleus"/>
    <property type="evidence" value="ECO:0007669"/>
    <property type="project" value="UniProtKB-SubCell"/>
</dbReference>
<name>A0AAN9V3Z0_9ORTH</name>
<dbReference type="PANTHER" id="PTHR23110">
    <property type="entry name" value="BTB DOMAIN TRANSCRIPTION FACTOR"/>
    <property type="match status" value="1"/>
</dbReference>
<feature type="region of interest" description="Disordered" evidence="3">
    <location>
        <begin position="396"/>
        <end position="417"/>
    </location>
</feature>
<comment type="caution">
    <text evidence="5">The sequence shown here is derived from an EMBL/GenBank/DDBJ whole genome shotgun (WGS) entry which is preliminary data.</text>
</comment>
<dbReference type="SMART" id="SM00225">
    <property type="entry name" value="BTB"/>
    <property type="match status" value="1"/>
</dbReference>
<dbReference type="InterPro" id="IPR051095">
    <property type="entry name" value="Dros_DevTransReg"/>
</dbReference>
<feature type="compositionally biased region" description="Polar residues" evidence="3">
    <location>
        <begin position="178"/>
        <end position="195"/>
    </location>
</feature>
<proteinExistence type="predicted"/>
<keyword evidence="6" id="KW-1185">Reference proteome</keyword>
<dbReference type="SUPFAM" id="SSF54695">
    <property type="entry name" value="POZ domain"/>
    <property type="match status" value="1"/>
</dbReference>
<dbReference type="Gene3D" id="3.30.710.10">
    <property type="entry name" value="Potassium Channel Kv1.1, Chain A"/>
    <property type="match status" value="1"/>
</dbReference>
<dbReference type="Proteomes" id="UP001378592">
    <property type="component" value="Unassembled WGS sequence"/>
</dbReference>
<dbReference type="PROSITE" id="PS50097">
    <property type="entry name" value="BTB"/>
    <property type="match status" value="1"/>
</dbReference>
<feature type="compositionally biased region" description="Acidic residues" evidence="3">
    <location>
        <begin position="233"/>
        <end position="261"/>
    </location>
</feature>
<comment type="subcellular location">
    <subcellularLocation>
        <location evidence="1">Nucleus</location>
    </subcellularLocation>
</comment>
<dbReference type="EMBL" id="JAZDUA010000553">
    <property type="protein sequence ID" value="KAK7791173.1"/>
    <property type="molecule type" value="Genomic_DNA"/>
</dbReference>
<dbReference type="PANTHER" id="PTHR23110:SF109">
    <property type="entry name" value="FI07618P-RELATED"/>
    <property type="match status" value="1"/>
</dbReference>
<feature type="region of interest" description="Disordered" evidence="3">
    <location>
        <begin position="149"/>
        <end position="286"/>
    </location>
</feature>
<gene>
    <name evidence="5" type="ORF">R5R35_005381</name>
</gene>
<dbReference type="CDD" id="cd18315">
    <property type="entry name" value="BTB_POZ_BAB-like"/>
    <property type="match status" value="1"/>
</dbReference>
<evidence type="ECO:0000313" key="6">
    <source>
        <dbReference type="Proteomes" id="UP001378592"/>
    </source>
</evidence>
<protein>
    <recommendedName>
        <fullName evidence="4">BTB domain-containing protein</fullName>
    </recommendedName>
</protein>
<evidence type="ECO:0000313" key="5">
    <source>
        <dbReference type="EMBL" id="KAK7791173.1"/>
    </source>
</evidence>
<feature type="region of interest" description="Disordered" evidence="3">
    <location>
        <begin position="124"/>
        <end position="143"/>
    </location>
</feature>
<dbReference type="InterPro" id="IPR011333">
    <property type="entry name" value="SKP1/BTB/POZ_sf"/>
</dbReference>
<organism evidence="5 6">
    <name type="scientific">Gryllus longicercus</name>
    <dbReference type="NCBI Taxonomy" id="2509291"/>
    <lineage>
        <taxon>Eukaryota</taxon>
        <taxon>Metazoa</taxon>
        <taxon>Ecdysozoa</taxon>
        <taxon>Arthropoda</taxon>
        <taxon>Hexapoda</taxon>
        <taxon>Insecta</taxon>
        <taxon>Pterygota</taxon>
        <taxon>Neoptera</taxon>
        <taxon>Polyneoptera</taxon>
        <taxon>Orthoptera</taxon>
        <taxon>Ensifera</taxon>
        <taxon>Gryllidea</taxon>
        <taxon>Grylloidea</taxon>
        <taxon>Gryllidae</taxon>
        <taxon>Gryllinae</taxon>
        <taxon>Gryllus</taxon>
    </lineage>
</organism>
<feature type="domain" description="BTB" evidence="4">
    <location>
        <begin position="35"/>
        <end position="100"/>
    </location>
</feature>
<feature type="compositionally biased region" description="Polar residues" evidence="3">
    <location>
        <begin position="124"/>
        <end position="138"/>
    </location>
</feature>
<evidence type="ECO:0000256" key="1">
    <source>
        <dbReference type="ARBA" id="ARBA00004123"/>
    </source>
</evidence>
<dbReference type="Pfam" id="PF00651">
    <property type="entry name" value="BTB"/>
    <property type="match status" value="1"/>
</dbReference>
<accession>A0AAN9V3Z0</accession>